<comment type="subcellular location">
    <subcellularLocation>
        <location evidence="1">Membrane</location>
    </subcellularLocation>
</comment>
<accession>A0ABM0JW21</accession>
<evidence type="ECO:0000313" key="7">
    <source>
        <dbReference type="Proteomes" id="UP000694888"/>
    </source>
</evidence>
<dbReference type="PANTHER" id="PTHR46641">
    <property type="entry name" value="FMRFAMIDE RECEPTOR-RELATED"/>
    <property type="match status" value="1"/>
</dbReference>
<organism evidence="7 8">
    <name type="scientific">Aplysia californica</name>
    <name type="common">California sea hare</name>
    <dbReference type="NCBI Taxonomy" id="6500"/>
    <lineage>
        <taxon>Eukaryota</taxon>
        <taxon>Metazoa</taxon>
        <taxon>Spiralia</taxon>
        <taxon>Lophotrochozoa</taxon>
        <taxon>Mollusca</taxon>
        <taxon>Gastropoda</taxon>
        <taxon>Heterobranchia</taxon>
        <taxon>Euthyneura</taxon>
        <taxon>Tectipleura</taxon>
        <taxon>Aplysiida</taxon>
        <taxon>Aplysioidea</taxon>
        <taxon>Aplysiidae</taxon>
        <taxon>Aplysia</taxon>
    </lineage>
</organism>
<dbReference type="GeneID" id="101857732"/>
<keyword evidence="3 5" id="KW-1133">Transmembrane helix</keyword>
<feature type="transmembrane region" description="Helical" evidence="5">
    <location>
        <begin position="39"/>
        <end position="58"/>
    </location>
</feature>
<evidence type="ECO:0000256" key="3">
    <source>
        <dbReference type="ARBA" id="ARBA00022989"/>
    </source>
</evidence>
<dbReference type="InterPro" id="IPR000276">
    <property type="entry name" value="GPCR_Rhodpsn"/>
</dbReference>
<feature type="transmembrane region" description="Helical" evidence="5">
    <location>
        <begin position="7"/>
        <end position="27"/>
    </location>
</feature>
<evidence type="ECO:0000256" key="1">
    <source>
        <dbReference type="ARBA" id="ARBA00004370"/>
    </source>
</evidence>
<keyword evidence="2 5" id="KW-0812">Transmembrane</keyword>
<feature type="transmembrane region" description="Helical" evidence="5">
    <location>
        <begin position="284"/>
        <end position="300"/>
    </location>
</feature>
<protein>
    <submittedName>
        <fullName evidence="8">Rhodopsin-like</fullName>
    </submittedName>
</protein>
<dbReference type="RefSeq" id="XP_005102850.1">
    <property type="nucleotide sequence ID" value="XM_005102793.1"/>
</dbReference>
<proteinExistence type="predicted"/>
<dbReference type="Pfam" id="PF00001">
    <property type="entry name" value="7tm_1"/>
    <property type="match status" value="1"/>
</dbReference>
<feature type="transmembrane region" description="Helical" evidence="5">
    <location>
        <begin position="237"/>
        <end position="264"/>
    </location>
</feature>
<keyword evidence="7" id="KW-1185">Reference proteome</keyword>
<feature type="domain" description="G-protein coupled receptors family 1 profile" evidence="6">
    <location>
        <begin position="20"/>
        <end position="297"/>
    </location>
</feature>
<sequence>MTLMVNCILSQIVALVGCSCNLITVLVLRRDGYKDPTNLLLLSLAIWDLLFVATLWLRKMECPVTYIAEMLGGEDNFMLAKRYNVYIMVYGIFNFYRTAMFVSMMHIVVLTFQRFLVVCFPLKVSLWVTVKSTMVVLVSLYAISLAMFSPFYAGLAVGAAFDQRYNRTFPTFIASKFFLENFQTMSTYNGGFVGVVRGPVSYFLVIFFSSVTGYKLSKADKKRLAMTSSNNGYSNKVTRMLLVVCAVYIGCSLPSFMIFIAPLFIPWFSMGNPQFNLFLDLQELFQAINSSANFFIYILMSKKFYDNCIDLLLCGRRSSKKTARL</sequence>
<feature type="transmembrane region" description="Helical" evidence="5">
    <location>
        <begin position="102"/>
        <end position="122"/>
    </location>
</feature>
<feature type="transmembrane region" description="Helical" evidence="5">
    <location>
        <begin position="79"/>
        <end position="96"/>
    </location>
</feature>
<name>A0ABM0JW21_APLCA</name>
<reference evidence="8" key="1">
    <citation type="submission" date="2025-08" db="UniProtKB">
        <authorList>
            <consortium name="RefSeq"/>
        </authorList>
    </citation>
    <scope>IDENTIFICATION</scope>
</reference>
<evidence type="ECO:0000259" key="6">
    <source>
        <dbReference type="PROSITE" id="PS50262"/>
    </source>
</evidence>
<evidence type="ECO:0000256" key="4">
    <source>
        <dbReference type="ARBA" id="ARBA00023136"/>
    </source>
</evidence>
<dbReference type="PROSITE" id="PS50262">
    <property type="entry name" value="G_PROTEIN_RECEP_F1_2"/>
    <property type="match status" value="1"/>
</dbReference>
<evidence type="ECO:0000256" key="5">
    <source>
        <dbReference type="SAM" id="Phobius"/>
    </source>
</evidence>
<evidence type="ECO:0000313" key="8">
    <source>
        <dbReference type="RefSeq" id="XP_005102850.1"/>
    </source>
</evidence>
<gene>
    <name evidence="8" type="primary">LOC101857732</name>
</gene>
<dbReference type="InterPro" id="IPR017452">
    <property type="entry name" value="GPCR_Rhodpsn_7TM"/>
</dbReference>
<feature type="transmembrane region" description="Helical" evidence="5">
    <location>
        <begin position="199"/>
        <end position="216"/>
    </location>
</feature>
<evidence type="ECO:0000256" key="2">
    <source>
        <dbReference type="ARBA" id="ARBA00022692"/>
    </source>
</evidence>
<dbReference type="PRINTS" id="PR00237">
    <property type="entry name" value="GPCRRHODOPSN"/>
</dbReference>
<keyword evidence="4 5" id="KW-0472">Membrane</keyword>
<dbReference type="SUPFAM" id="SSF81321">
    <property type="entry name" value="Family A G protein-coupled receptor-like"/>
    <property type="match status" value="1"/>
</dbReference>
<dbReference type="Proteomes" id="UP000694888">
    <property type="component" value="Unplaced"/>
</dbReference>
<feature type="transmembrane region" description="Helical" evidence="5">
    <location>
        <begin position="134"/>
        <end position="161"/>
    </location>
</feature>
<dbReference type="Gene3D" id="1.20.1070.10">
    <property type="entry name" value="Rhodopsin 7-helix transmembrane proteins"/>
    <property type="match status" value="1"/>
</dbReference>
<dbReference type="InterPro" id="IPR052954">
    <property type="entry name" value="GPCR-Ligand_Int"/>
</dbReference>
<dbReference type="PANTHER" id="PTHR46641:SF2">
    <property type="entry name" value="FMRFAMIDE RECEPTOR"/>
    <property type="match status" value="1"/>
</dbReference>